<comment type="caution">
    <text evidence="1">The sequence shown here is derived from an EMBL/GenBank/DDBJ whole genome shotgun (WGS) entry which is preliminary data.</text>
</comment>
<dbReference type="AlphaFoldDB" id="A0AAW7MBX8"/>
<dbReference type="PANTHER" id="PTHR42830">
    <property type="entry name" value="OSMOTICALLY INDUCIBLE FAMILY PROTEIN"/>
    <property type="match status" value="1"/>
</dbReference>
<proteinExistence type="predicted"/>
<dbReference type="InterPro" id="IPR052707">
    <property type="entry name" value="OsmC_Ohr_Peroxiredoxin"/>
</dbReference>
<protein>
    <submittedName>
        <fullName evidence="1">SACOL1771 family peroxiredoxin</fullName>
    </submittedName>
</protein>
<dbReference type="InterPro" id="IPR003718">
    <property type="entry name" value="OsmC/Ohr_fam"/>
</dbReference>
<gene>
    <name evidence="1" type="ORF">QYH67_04310</name>
</gene>
<dbReference type="Proteomes" id="UP001171687">
    <property type="component" value="Unassembled WGS sequence"/>
</dbReference>
<accession>A0AAW7MBX8</accession>
<dbReference type="InterPro" id="IPR015946">
    <property type="entry name" value="KH_dom-like_a/b"/>
</dbReference>
<dbReference type="Pfam" id="PF02566">
    <property type="entry name" value="OsmC"/>
    <property type="match status" value="1"/>
</dbReference>
<dbReference type="InterPro" id="IPR036102">
    <property type="entry name" value="OsmC/Ohrsf"/>
</dbReference>
<dbReference type="NCBIfam" id="TIGR03563">
    <property type="entry name" value="perox_SACOL1771"/>
    <property type="match status" value="1"/>
</dbReference>
<dbReference type="PANTHER" id="PTHR42830:SF2">
    <property type="entry name" value="OSMC_OHR FAMILY PROTEIN"/>
    <property type="match status" value="1"/>
</dbReference>
<evidence type="ECO:0000313" key="1">
    <source>
        <dbReference type="EMBL" id="MDN4532813.1"/>
    </source>
</evidence>
<name>A0AAW7MBX8_9STAP</name>
<reference evidence="1" key="1">
    <citation type="submission" date="2023-07" db="EMBL/GenBank/DDBJ databases">
        <title>Evaluation of the beneficial properties of pineapple isolates.</title>
        <authorList>
            <person name="Adefiranye O."/>
        </authorList>
    </citation>
    <scope>NUCLEOTIDE SEQUENCE</scope>
    <source>
        <strain evidence="1">PAPLE_T1</strain>
    </source>
</reference>
<dbReference type="SUPFAM" id="SSF82784">
    <property type="entry name" value="OsmC-like"/>
    <property type="match status" value="1"/>
</dbReference>
<sequence length="147" mass="16024">MAQHDFKVTTQWQGGRESVGQLKGDVLEEQVSIPSGLGGKGVGTNPDEMLVAAASTCYIISLAAVLERSGFNDIQITQQSIGRASLDKGKFKMIEITHYPEVKIDEAQLPKLKDKLSKLLQLADRNCMISNAIRGNVEVNIEPSLQN</sequence>
<dbReference type="Gene3D" id="3.30.300.20">
    <property type="match status" value="1"/>
</dbReference>
<evidence type="ECO:0000313" key="2">
    <source>
        <dbReference type="Proteomes" id="UP001171687"/>
    </source>
</evidence>
<dbReference type="RefSeq" id="WP_272595215.1">
    <property type="nucleotide sequence ID" value="NZ_JAQPQT010000001.1"/>
</dbReference>
<organism evidence="1 2">
    <name type="scientific">Staphylococcus auricularis</name>
    <dbReference type="NCBI Taxonomy" id="29379"/>
    <lineage>
        <taxon>Bacteria</taxon>
        <taxon>Bacillati</taxon>
        <taxon>Bacillota</taxon>
        <taxon>Bacilli</taxon>
        <taxon>Bacillales</taxon>
        <taxon>Staphylococcaceae</taxon>
        <taxon>Staphylococcus</taxon>
    </lineage>
</organism>
<dbReference type="InterPro" id="IPR019905">
    <property type="entry name" value="OsmC-like_firmicutes"/>
</dbReference>
<dbReference type="EMBL" id="JAUHQC010000006">
    <property type="protein sequence ID" value="MDN4532813.1"/>
    <property type="molecule type" value="Genomic_DNA"/>
</dbReference>